<dbReference type="InterPro" id="IPR029052">
    <property type="entry name" value="Metallo-depent_PP-like"/>
</dbReference>
<gene>
    <name evidence="4" type="ORF">DFA_04601</name>
</gene>
<dbReference type="GO" id="GO:0016787">
    <property type="term" value="F:hydrolase activity"/>
    <property type="evidence" value="ECO:0007669"/>
    <property type="project" value="InterPro"/>
</dbReference>
<evidence type="ECO:0000313" key="4">
    <source>
        <dbReference type="EMBL" id="EGG22473.1"/>
    </source>
</evidence>
<evidence type="ECO:0000313" key="5">
    <source>
        <dbReference type="Proteomes" id="UP000007797"/>
    </source>
</evidence>
<evidence type="ECO:0000256" key="1">
    <source>
        <dbReference type="SAM" id="MobiDB-lite"/>
    </source>
</evidence>
<feature type="domain" description="Calcineurin-like phosphoesterase" evidence="3">
    <location>
        <begin position="352"/>
        <end position="518"/>
    </location>
</feature>
<dbReference type="OMA" id="IQIADPH"/>
<protein>
    <submittedName>
        <fullName evidence="4">Metallophosphoesterase</fullName>
    </submittedName>
</protein>
<dbReference type="InterPro" id="IPR051158">
    <property type="entry name" value="Metallophosphoesterase_sf"/>
</dbReference>
<dbReference type="Gene3D" id="3.60.21.10">
    <property type="match status" value="1"/>
</dbReference>
<feature type="transmembrane region" description="Helical" evidence="2">
    <location>
        <begin position="108"/>
        <end position="126"/>
    </location>
</feature>
<dbReference type="OrthoDB" id="17780at2759"/>
<keyword evidence="5" id="KW-1185">Reference proteome</keyword>
<keyword evidence="2" id="KW-0812">Transmembrane</keyword>
<keyword evidence="2" id="KW-0472">Membrane</keyword>
<dbReference type="PANTHER" id="PTHR31302">
    <property type="entry name" value="TRANSMEMBRANE PROTEIN WITH METALLOPHOSPHOESTERASE DOMAIN-RELATED"/>
    <property type="match status" value="1"/>
</dbReference>
<dbReference type="InterPro" id="IPR004843">
    <property type="entry name" value="Calcineurin-like_PHP"/>
</dbReference>
<dbReference type="Pfam" id="PF00149">
    <property type="entry name" value="Metallophos"/>
    <property type="match status" value="1"/>
</dbReference>
<dbReference type="Proteomes" id="UP000007797">
    <property type="component" value="Unassembled WGS sequence"/>
</dbReference>
<dbReference type="KEGG" id="dfa:DFA_04601"/>
<dbReference type="GeneID" id="14874551"/>
<organism evidence="4 5">
    <name type="scientific">Cavenderia fasciculata</name>
    <name type="common">Slime mold</name>
    <name type="synonym">Dictyostelium fasciculatum</name>
    <dbReference type="NCBI Taxonomy" id="261658"/>
    <lineage>
        <taxon>Eukaryota</taxon>
        <taxon>Amoebozoa</taxon>
        <taxon>Evosea</taxon>
        <taxon>Eumycetozoa</taxon>
        <taxon>Dictyostelia</taxon>
        <taxon>Acytosteliales</taxon>
        <taxon>Cavenderiaceae</taxon>
        <taxon>Cavenderia</taxon>
    </lineage>
</organism>
<feature type="transmembrane region" description="Helical" evidence="2">
    <location>
        <begin position="251"/>
        <end position="269"/>
    </location>
</feature>
<reference evidence="5" key="1">
    <citation type="journal article" date="2011" name="Genome Res.">
        <title>Phylogeny-wide analysis of social amoeba genomes highlights ancient origins for complex intercellular communication.</title>
        <authorList>
            <person name="Heidel A.J."/>
            <person name="Lawal H.M."/>
            <person name="Felder M."/>
            <person name="Schilde C."/>
            <person name="Helps N.R."/>
            <person name="Tunggal B."/>
            <person name="Rivero F."/>
            <person name="John U."/>
            <person name="Schleicher M."/>
            <person name="Eichinger L."/>
            <person name="Platzer M."/>
            <person name="Noegel A.A."/>
            <person name="Schaap P."/>
            <person name="Gloeckner G."/>
        </authorList>
    </citation>
    <scope>NUCLEOTIDE SEQUENCE [LARGE SCALE GENOMIC DNA]</scope>
    <source>
        <strain evidence="5">SH3</strain>
    </source>
</reference>
<accession>F4PQ10</accession>
<dbReference type="RefSeq" id="XP_004360324.1">
    <property type="nucleotide sequence ID" value="XM_004360267.1"/>
</dbReference>
<keyword evidence="2" id="KW-1133">Transmembrane helix</keyword>
<feature type="transmembrane region" description="Helical" evidence="2">
    <location>
        <begin position="178"/>
        <end position="198"/>
    </location>
</feature>
<dbReference type="AlphaFoldDB" id="F4PQ10"/>
<dbReference type="SUPFAM" id="SSF56300">
    <property type="entry name" value="Metallo-dependent phosphatases"/>
    <property type="match status" value="1"/>
</dbReference>
<dbReference type="EMBL" id="GL883009">
    <property type="protein sequence ID" value="EGG22473.1"/>
    <property type="molecule type" value="Genomic_DNA"/>
</dbReference>
<proteinExistence type="predicted"/>
<dbReference type="PANTHER" id="PTHR31302:SF21">
    <property type="entry name" value="CALCINEURIN-LIKE PHOSPHOESTERASE DOMAIN-CONTAINING PROTEIN"/>
    <property type="match status" value="1"/>
</dbReference>
<name>F4PQ10_CACFS</name>
<feature type="transmembrane region" description="Helical" evidence="2">
    <location>
        <begin position="218"/>
        <end position="239"/>
    </location>
</feature>
<evidence type="ECO:0000259" key="3">
    <source>
        <dbReference type="Pfam" id="PF00149"/>
    </source>
</evidence>
<feature type="transmembrane region" description="Helical" evidence="2">
    <location>
        <begin position="275"/>
        <end position="297"/>
    </location>
</feature>
<evidence type="ECO:0000256" key="2">
    <source>
        <dbReference type="SAM" id="Phobius"/>
    </source>
</evidence>
<feature type="region of interest" description="Disordered" evidence="1">
    <location>
        <begin position="1"/>
        <end position="48"/>
    </location>
</feature>
<feature type="transmembrane region" description="Helical" evidence="2">
    <location>
        <begin position="138"/>
        <end position="157"/>
    </location>
</feature>
<sequence length="586" mass="64952">MQTIDSNNDKDNKQSSSTGRRLTNRNKNKMLMEEHESGSLSSTPPFKLPFGGTTTPSSVYGADTIGSSSPPFRLQHGSVQYISANSVVKMVGKEETGGHGHPVSRGKLIVGALVALLLPAVLYVIASRQLGAALSYPFSLIIIPSFILLAPFIYFSYRVKGSRPFVKSRGVTILMTGAFCYYSLIVPIYIACLMAIFFHRETDFVTYVRNEYYTGASWLVAIPIAYAHGCVFTQFALLSKTSLRSKWYLRLVSWPSSIFFTTLILALPLLLVLPFLPAIVCTLLALIPLILSCIGLYQTLRTLPPNQWVVKDILVRSSTEEDDSLINKKRVHRVNCEPPKEHEIVDFRQPLTVVQIADPHLGPIMSIERLEEICESTVKLNPDLVILTGDFFTAEAFLPGDSLERALRPLKKLAGKTFACLGNHDYEEGCLEMLESALKSIECYLLVDECVLFESRIGKVQIVGFDYRAKNRQEHIQKVCEAYPPIPHVPRIGLLHDPGAFKFIPVDYGMIAFSGHTHGGQIGLNCLGINASIVGFAIPDHGLWQNGGNYLYVHTGQGCRSLMGTMVLRVGVPTEDSLLQVFFENN</sequence>